<comment type="caution">
    <text evidence="1">The sequence shown here is derived from an EMBL/GenBank/DDBJ whole genome shotgun (WGS) entry which is preliminary data.</text>
</comment>
<evidence type="ECO:0000313" key="1">
    <source>
        <dbReference type="EMBL" id="KKM74285.1"/>
    </source>
</evidence>
<protein>
    <submittedName>
        <fullName evidence="1">Uncharacterized protein</fullName>
    </submittedName>
</protein>
<sequence length="118" mass="13068">MITQKCYNCHGSGSVNNGRCQDCVGHGNILHVKRQDNVLNFLGGTIFRVEHGSPDSDSVKITLKDSSKIIISRDEEGETHIRLVFHTRNRPAGSMPIKQVLGMTLSNSEFQDLKGEES</sequence>
<dbReference type="Gene3D" id="6.20.20.10">
    <property type="match status" value="1"/>
</dbReference>
<organism evidence="1">
    <name type="scientific">marine sediment metagenome</name>
    <dbReference type="NCBI Taxonomy" id="412755"/>
    <lineage>
        <taxon>unclassified sequences</taxon>
        <taxon>metagenomes</taxon>
        <taxon>ecological metagenomes</taxon>
    </lineage>
</organism>
<dbReference type="AlphaFoldDB" id="A0A0F9MCF6"/>
<dbReference type="EMBL" id="LAZR01009164">
    <property type="protein sequence ID" value="KKM74285.1"/>
    <property type="molecule type" value="Genomic_DNA"/>
</dbReference>
<accession>A0A0F9MCF6</accession>
<gene>
    <name evidence="1" type="ORF">LCGC14_1401850</name>
</gene>
<name>A0A0F9MCF6_9ZZZZ</name>
<proteinExistence type="predicted"/>
<reference evidence="1" key="1">
    <citation type="journal article" date="2015" name="Nature">
        <title>Complex archaea that bridge the gap between prokaryotes and eukaryotes.</title>
        <authorList>
            <person name="Spang A."/>
            <person name="Saw J.H."/>
            <person name="Jorgensen S.L."/>
            <person name="Zaremba-Niedzwiedzka K."/>
            <person name="Martijn J."/>
            <person name="Lind A.E."/>
            <person name="van Eijk R."/>
            <person name="Schleper C."/>
            <person name="Guy L."/>
            <person name="Ettema T.J."/>
        </authorList>
    </citation>
    <scope>NUCLEOTIDE SEQUENCE</scope>
</reference>